<feature type="transmembrane region" description="Helical" evidence="1">
    <location>
        <begin position="91"/>
        <end position="114"/>
    </location>
</feature>
<protein>
    <submittedName>
        <fullName evidence="2">Uncharacterized protein</fullName>
    </submittedName>
</protein>
<dbReference type="AlphaFoldDB" id="A0A7J5AM95"/>
<reference evidence="2 3" key="1">
    <citation type="submission" date="2019-09" db="EMBL/GenBank/DDBJ databases">
        <title>Flavobacterium sp. nov., isolated from glacier ice.</title>
        <authorList>
            <person name="Liu Q."/>
        </authorList>
    </citation>
    <scope>NUCLEOTIDE SEQUENCE [LARGE SCALE GENOMIC DNA]</scope>
    <source>
        <strain evidence="2 3">NBRC 112527</strain>
    </source>
</reference>
<keyword evidence="1" id="KW-0472">Membrane</keyword>
<name>A0A7J5AM95_9FLAO</name>
<sequence length="369" mass="43338">MIIIIGVLLLVITGLLLIMYYYSKFEKIKIYLVKILNSINNNLYLYLLPFPIVYLFFHYFYYIPNLELFKNSKEPLPFFCREDVVEYLKSISIIFFSGGIFSATVKLINNLVVFKKNFQKVILSDEFDFLLKDKFQILALSDDFLLKRTDIQDIWSRVTTCQFEQAFPELKNSIVKKLENDFFNDKMLTYYYNNFRIQINLELLDENIVKITEVSNFEVKAKTTDPIYIDFRISSLAKDDDTIYTKLIEEDCKLDGKKMILSEITSTNDNKNIKTFNTELSGNTSYVLERKVEMTQNLLDDRVFSFSSSIIIDNMTVNVKPCDKLNIFFSVVGKNKFNSDNHLGDNNNRICRDVLLPGEKFKIFIYKKS</sequence>
<evidence type="ECO:0000313" key="3">
    <source>
        <dbReference type="Proteomes" id="UP000490922"/>
    </source>
</evidence>
<keyword evidence="1" id="KW-0812">Transmembrane</keyword>
<gene>
    <name evidence="2" type="ORF">F6464_03235</name>
</gene>
<comment type="caution">
    <text evidence="2">The sequence shown here is derived from an EMBL/GenBank/DDBJ whole genome shotgun (WGS) entry which is preliminary data.</text>
</comment>
<proteinExistence type="predicted"/>
<evidence type="ECO:0000256" key="1">
    <source>
        <dbReference type="SAM" id="Phobius"/>
    </source>
</evidence>
<dbReference type="OrthoDB" id="1366159at2"/>
<feature type="transmembrane region" description="Helical" evidence="1">
    <location>
        <begin position="43"/>
        <end position="63"/>
    </location>
</feature>
<keyword evidence="3" id="KW-1185">Reference proteome</keyword>
<keyword evidence="1" id="KW-1133">Transmembrane helix</keyword>
<dbReference type="Proteomes" id="UP000490922">
    <property type="component" value="Unassembled WGS sequence"/>
</dbReference>
<dbReference type="RefSeq" id="WP_151106301.1">
    <property type="nucleotide sequence ID" value="NZ_WAEM01000001.1"/>
</dbReference>
<feature type="transmembrane region" description="Helical" evidence="1">
    <location>
        <begin position="6"/>
        <end position="22"/>
    </location>
</feature>
<evidence type="ECO:0000313" key="2">
    <source>
        <dbReference type="EMBL" id="KAB1158109.1"/>
    </source>
</evidence>
<organism evidence="2 3">
    <name type="scientific">Flavobacterium luteum</name>
    <dbReference type="NCBI Taxonomy" id="2026654"/>
    <lineage>
        <taxon>Bacteria</taxon>
        <taxon>Pseudomonadati</taxon>
        <taxon>Bacteroidota</taxon>
        <taxon>Flavobacteriia</taxon>
        <taxon>Flavobacteriales</taxon>
        <taxon>Flavobacteriaceae</taxon>
        <taxon>Flavobacterium</taxon>
    </lineage>
</organism>
<dbReference type="EMBL" id="WAEM01000001">
    <property type="protein sequence ID" value="KAB1158109.1"/>
    <property type="molecule type" value="Genomic_DNA"/>
</dbReference>
<accession>A0A7J5AM95</accession>